<dbReference type="OrthoDB" id="82146at2157"/>
<evidence type="ECO:0000313" key="2">
    <source>
        <dbReference type="EMBL" id="AGK60808.1"/>
    </source>
</evidence>
<feature type="transmembrane region" description="Helical" evidence="1">
    <location>
        <begin position="6"/>
        <end position="24"/>
    </location>
</feature>
<keyword evidence="1" id="KW-0813">Transport</keyword>
<accession>N0BCR5</accession>
<feature type="transmembrane region" description="Helical" evidence="1">
    <location>
        <begin position="87"/>
        <end position="110"/>
    </location>
</feature>
<keyword evidence="3" id="KW-1185">Reference proteome</keyword>
<sequence>MLYQNEILWFILLIVNFSGITLAYRLFGKSGLYAWTAMAIIIANIQVMKTIKFFGLVTAMGNIIYGSTFLVTDILCENYGKESARKAVMIGFFTLIFTTIIMQLCLAFIPDQSDTLSPALEQIFSLLPRITVASLTAYIISQFHDVWAFDFWKRKTKGKHLWLRNNASTMVSQLIDNAVFTWIAFVGFGIFWEQVFPWEVIAEIFITSYIMKFIVAVLDTPFVYLSRVIKESLAEK</sequence>
<dbReference type="NCBIfam" id="TIGR00697">
    <property type="entry name" value="queuosine precursor transporter"/>
    <property type="match status" value="1"/>
</dbReference>
<keyword evidence="1" id="KW-0472">Membrane</keyword>
<keyword evidence="1" id="KW-1003">Cell membrane</keyword>
<comment type="function">
    <text evidence="1">Involved in the import of queuosine (Q) precursors, required for Q precursor salvage.</text>
</comment>
<gene>
    <name evidence="2" type="ORF">Asulf_00797</name>
</gene>
<dbReference type="GeneID" id="15392438"/>
<dbReference type="HAMAP" id="MF_02088">
    <property type="entry name" value="Q_prec_transport"/>
    <property type="match status" value="1"/>
</dbReference>
<comment type="subcellular location">
    <subcellularLocation>
        <location evidence="1">Cell membrane</location>
        <topology evidence="1">Multi-pass membrane protein</topology>
    </subcellularLocation>
</comment>
<dbReference type="HOGENOM" id="CLU_075503_2_1_2"/>
<feature type="transmembrane region" description="Helical" evidence="1">
    <location>
        <begin position="53"/>
        <end position="75"/>
    </location>
</feature>
<name>N0BCR5_9EURY</name>
<feature type="transmembrane region" description="Helical" evidence="1">
    <location>
        <begin position="173"/>
        <end position="192"/>
    </location>
</feature>
<feature type="transmembrane region" description="Helical" evidence="1">
    <location>
        <begin position="204"/>
        <end position="226"/>
    </location>
</feature>
<keyword evidence="1" id="KW-0812">Transmembrane</keyword>
<keyword evidence="1" id="KW-1133">Transmembrane helix</keyword>
<feature type="transmembrane region" description="Helical" evidence="1">
    <location>
        <begin position="130"/>
        <end position="152"/>
    </location>
</feature>
<dbReference type="KEGG" id="ast:Asulf_00797"/>
<dbReference type="eggNOG" id="arCOG04284">
    <property type="taxonomic scope" value="Archaea"/>
</dbReference>
<dbReference type="Pfam" id="PF02592">
    <property type="entry name" value="Vut_1"/>
    <property type="match status" value="1"/>
</dbReference>
<dbReference type="GO" id="GO:0022857">
    <property type="term" value="F:transmembrane transporter activity"/>
    <property type="evidence" value="ECO:0007669"/>
    <property type="project" value="UniProtKB-UniRule"/>
</dbReference>
<dbReference type="GO" id="GO:0005886">
    <property type="term" value="C:plasma membrane"/>
    <property type="evidence" value="ECO:0007669"/>
    <property type="project" value="UniProtKB-SubCell"/>
</dbReference>
<comment type="similarity">
    <text evidence="1">Belongs to the vitamin uptake transporter (VUT/ECF) (TC 2.A.88) family. Q precursor transporter subfamily.</text>
</comment>
<reference evidence="2 3" key="1">
    <citation type="journal article" date="2013" name="Genome Announc.">
        <title>Complete Genome Sequence of the Thermophilic and Facultatively Chemolithoautotrophic Sulfate Reducer Archaeoglobus sulfaticallidus Strain PM70-1T.</title>
        <authorList>
            <person name="Stokke R."/>
            <person name="Hocking W.P."/>
            <person name="Steinsbu B.O."/>
            <person name="Steen I.H."/>
        </authorList>
    </citation>
    <scope>NUCLEOTIDE SEQUENCE [LARGE SCALE GENOMIC DNA]</scope>
    <source>
        <strain evidence="2">PM70-1</strain>
    </source>
</reference>
<dbReference type="PANTHER" id="PTHR34300">
    <property type="entry name" value="QUEUOSINE PRECURSOR TRANSPORTER-RELATED"/>
    <property type="match status" value="1"/>
</dbReference>
<dbReference type="AlphaFoldDB" id="N0BCR5"/>
<evidence type="ECO:0000313" key="3">
    <source>
        <dbReference type="Proteomes" id="UP000013307"/>
    </source>
</evidence>
<dbReference type="Proteomes" id="UP000013307">
    <property type="component" value="Chromosome"/>
</dbReference>
<dbReference type="InterPro" id="IPR003744">
    <property type="entry name" value="YhhQ"/>
</dbReference>
<dbReference type="RefSeq" id="WP_015590406.1">
    <property type="nucleotide sequence ID" value="NC_021169.1"/>
</dbReference>
<organism evidence="2 3">
    <name type="scientific">Archaeoglobus sulfaticallidus PM70-1</name>
    <dbReference type="NCBI Taxonomy" id="387631"/>
    <lineage>
        <taxon>Archaea</taxon>
        <taxon>Methanobacteriati</taxon>
        <taxon>Methanobacteriota</taxon>
        <taxon>Archaeoglobi</taxon>
        <taxon>Archaeoglobales</taxon>
        <taxon>Archaeoglobaceae</taxon>
        <taxon>Archaeoglobus</taxon>
    </lineage>
</organism>
<proteinExistence type="inferred from homology"/>
<protein>
    <recommendedName>
        <fullName evidence="1">Probable queuosine precursor transporter</fullName>
        <shortName evidence="1">Q precursor transporter</shortName>
    </recommendedName>
</protein>
<dbReference type="PANTHER" id="PTHR34300:SF2">
    <property type="entry name" value="QUEUOSINE PRECURSOR TRANSPORTER-RELATED"/>
    <property type="match status" value="1"/>
</dbReference>
<dbReference type="EMBL" id="CP005290">
    <property type="protein sequence ID" value="AGK60808.1"/>
    <property type="molecule type" value="Genomic_DNA"/>
</dbReference>
<evidence type="ECO:0000256" key="1">
    <source>
        <dbReference type="HAMAP-Rule" id="MF_02088"/>
    </source>
</evidence>